<dbReference type="EMBL" id="LWMV01000072">
    <property type="protein sequence ID" value="KZX14699.1"/>
    <property type="molecule type" value="Genomic_DNA"/>
</dbReference>
<accession>A0A166CNZ4</accession>
<evidence type="ECO:0000313" key="2">
    <source>
        <dbReference type="EMBL" id="KZX14699.1"/>
    </source>
</evidence>
<dbReference type="Gene3D" id="3.40.1380.20">
    <property type="entry name" value="Pyruvate kinase, C-terminal domain"/>
    <property type="match status" value="1"/>
</dbReference>
<dbReference type="Pfam" id="PF02887">
    <property type="entry name" value="PK_C"/>
    <property type="match status" value="1"/>
</dbReference>
<dbReference type="InterPro" id="IPR015074">
    <property type="entry name" value="DUF1867"/>
</dbReference>
<proteinExistence type="predicted"/>
<dbReference type="InterPro" id="IPR015795">
    <property type="entry name" value="Pyrv_Knase_C"/>
</dbReference>
<sequence length="192" mass="20692">MKKSITYFENGGKENTEDLIACVKDRLKDSDIKYIAVASVSGESALKLSKSLKSLARFKDIKIINVTHHAGFKKDNELEISGEKRKELKNNGITTYLGSHALSGVGKGISKKFGGVTPVEIIAATLRIFSQGIKVCAEISIMLADAGLVPVDEKIIAIGGTGKGLDTAVILTPKNMTNVFDIKFHEILAMVK</sequence>
<dbReference type="PIRSF" id="PIRSF016138">
    <property type="entry name" value="UCP016138"/>
    <property type="match status" value="1"/>
</dbReference>
<dbReference type="AlphaFoldDB" id="A0A166CNZ4"/>
<gene>
    <name evidence="2" type="ORF">MBCUR_04110</name>
</gene>
<keyword evidence="2" id="KW-0808">Transferase</keyword>
<dbReference type="GO" id="GO:0016301">
    <property type="term" value="F:kinase activity"/>
    <property type="evidence" value="ECO:0007669"/>
    <property type="project" value="UniProtKB-KW"/>
</dbReference>
<feature type="domain" description="Pyruvate kinase C-terminal" evidence="1">
    <location>
        <begin position="22"/>
        <end position="170"/>
    </location>
</feature>
<dbReference type="SUPFAM" id="SSF52935">
    <property type="entry name" value="PK C-terminal domain-like"/>
    <property type="match status" value="1"/>
</dbReference>
<dbReference type="OrthoDB" id="64834at2157"/>
<dbReference type="RefSeq" id="WP_067089568.1">
    <property type="nucleotide sequence ID" value="NZ_LWMV01000072.1"/>
</dbReference>
<organism evidence="2 3">
    <name type="scientific">Methanobrevibacter curvatus</name>
    <dbReference type="NCBI Taxonomy" id="49547"/>
    <lineage>
        <taxon>Archaea</taxon>
        <taxon>Methanobacteriati</taxon>
        <taxon>Methanobacteriota</taxon>
        <taxon>Methanomada group</taxon>
        <taxon>Methanobacteria</taxon>
        <taxon>Methanobacteriales</taxon>
        <taxon>Methanobacteriaceae</taxon>
        <taxon>Methanobrevibacter</taxon>
    </lineage>
</organism>
<comment type="caution">
    <text evidence="2">The sequence shown here is derived from an EMBL/GenBank/DDBJ whole genome shotgun (WGS) entry which is preliminary data.</text>
</comment>
<keyword evidence="2" id="KW-0418">Kinase</keyword>
<keyword evidence="3" id="KW-1185">Reference proteome</keyword>
<evidence type="ECO:0000313" key="3">
    <source>
        <dbReference type="Proteomes" id="UP000077245"/>
    </source>
</evidence>
<name>A0A166CNZ4_9EURY</name>
<dbReference type="PATRIC" id="fig|49547.3.peg.425"/>
<protein>
    <submittedName>
        <fullName evidence="2">Pyruvate kinase, alpha/beta domain</fullName>
    </submittedName>
</protein>
<reference evidence="2 3" key="1">
    <citation type="submission" date="2016-04" db="EMBL/GenBank/DDBJ databases">
        <title>Genome sequence of Methanobrevibacter curvatus DSM 11111.</title>
        <authorList>
            <person name="Poehlein A."/>
            <person name="Seedorf H."/>
            <person name="Daniel R."/>
        </authorList>
    </citation>
    <scope>NUCLEOTIDE SEQUENCE [LARGE SCALE GENOMIC DNA]</scope>
    <source>
        <strain evidence="2 3">DSM 11111</strain>
    </source>
</reference>
<evidence type="ECO:0000259" key="1">
    <source>
        <dbReference type="Pfam" id="PF02887"/>
    </source>
</evidence>
<dbReference type="InterPro" id="IPR036918">
    <property type="entry name" value="Pyrv_Knase_C_sf"/>
</dbReference>
<dbReference type="Proteomes" id="UP000077245">
    <property type="component" value="Unassembled WGS sequence"/>
</dbReference>
<keyword evidence="2" id="KW-0670">Pyruvate</keyword>